<evidence type="ECO:0000256" key="4">
    <source>
        <dbReference type="ARBA" id="ARBA00022989"/>
    </source>
</evidence>
<evidence type="ECO:0000256" key="1">
    <source>
        <dbReference type="ARBA" id="ARBA00004162"/>
    </source>
</evidence>
<reference evidence="6" key="1">
    <citation type="submission" date="2019-08" db="EMBL/GenBank/DDBJ databases">
        <authorList>
            <person name="Kucharzyk K."/>
            <person name="Murdoch R.W."/>
            <person name="Higgins S."/>
            <person name="Loffler F."/>
        </authorList>
    </citation>
    <scope>NUCLEOTIDE SEQUENCE</scope>
</reference>
<dbReference type="GO" id="GO:0005886">
    <property type="term" value="C:plasma membrane"/>
    <property type="evidence" value="ECO:0007669"/>
    <property type="project" value="UniProtKB-SubCell"/>
</dbReference>
<dbReference type="PANTHER" id="PTHR30558:SF7">
    <property type="entry name" value="TOL-PAL SYSTEM PROTEIN TOLR"/>
    <property type="match status" value="1"/>
</dbReference>
<evidence type="ECO:0000256" key="2">
    <source>
        <dbReference type="ARBA" id="ARBA00022475"/>
    </source>
</evidence>
<keyword evidence="5" id="KW-0472">Membrane</keyword>
<evidence type="ECO:0008006" key="7">
    <source>
        <dbReference type="Google" id="ProtNLM"/>
    </source>
</evidence>
<organism evidence="6">
    <name type="scientific">bioreactor metagenome</name>
    <dbReference type="NCBI Taxonomy" id="1076179"/>
    <lineage>
        <taxon>unclassified sequences</taxon>
        <taxon>metagenomes</taxon>
        <taxon>ecological metagenomes</taxon>
    </lineage>
</organism>
<dbReference type="Gene3D" id="3.30.420.270">
    <property type="match status" value="1"/>
</dbReference>
<accession>A0A644V8W6</accession>
<evidence type="ECO:0000313" key="6">
    <source>
        <dbReference type="EMBL" id="MPL87657.1"/>
    </source>
</evidence>
<comment type="caution">
    <text evidence="6">The sequence shown here is derived from an EMBL/GenBank/DDBJ whole genome shotgun (WGS) entry which is preliminary data.</text>
</comment>
<proteinExistence type="predicted"/>
<sequence>MSIKRRSKVDSTFSMSSMTDIVFLLLVFFLVTSTLVNPNALKLLLPKSTNQVSAKPMVSISIKHYLPSNTFSYHLNGKNTPVAFNDIEAMIQQELMDREDPTISLHVDKSVPMEQVVNVMNIAKRNQYKIILATAAE</sequence>
<gene>
    <name evidence="6" type="ORF">SDC9_33658</name>
</gene>
<evidence type="ECO:0000256" key="3">
    <source>
        <dbReference type="ARBA" id="ARBA00022692"/>
    </source>
</evidence>
<dbReference type="GO" id="GO:0022857">
    <property type="term" value="F:transmembrane transporter activity"/>
    <property type="evidence" value="ECO:0007669"/>
    <property type="project" value="InterPro"/>
</dbReference>
<comment type="subcellular location">
    <subcellularLocation>
        <location evidence="1">Cell membrane</location>
        <topology evidence="1">Single-pass membrane protein</topology>
    </subcellularLocation>
</comment>
<keyword evidence="4" id="KW-1133">Transmembrane helix</keyword>
<dbReference type="Pfam" id="PF02472">
    <property type="entry name" value="ExbD"/>
    <property type="match status" value="1"/>
</dbReference>
<name>A0A644V8W6_9ZZZZ</name>
<evidence type="ECO:0000256" key="5">
    <source>
        <dbReference type="ARBA" id="ARBA00023136"/>
    </source>
</evidence>
<dbReference type="EMBL" id="VSSQ01000242">
    <property type="protein sequence ID" value="MPL87657.1"/>
    <property type="molecule type" value="Genomic_DNA"/>
</dbReference>
<dbReference type="InterPro" id="IPR003400">
    <property type="entry name" value="ExbD"/>
</dbReference>
<dbReference type="PANTHER" id="PTHR30558">
    <property type="entry name" value="EXBD MEMBRANE COMPONENT OF PMF-DRIVEN MACROMOLECULE IMPORT SYSTEM"/>
    <property type="match status" value="1"/>
</dbReference>
<keyword evidence="2" id="KW-1003">Cell membrane</keyword>
<protein>
    <recommendedName>
        <fullName evidence="7">Biopolymer transport protein ExbD</fullName>
    </recommendedName>
</protein>
<keyword evidence="3" id="KW-0812">Transmembrane</keyword>
<dbReference type="AlphaFoldDB" id="A0A644V8W6"/>